<dbReference type="GO" id="GO:0071555">
    <property type="term" value="P:cell wall organization"/>
    <property type="evidence" value="ECO:0007669"/>
    <property type="project" value="UniProtKB-KW"/>
</dbReference>
<dbReference type="InterPro" id="IPR013221">
    <property type="entry name" value="Mur_ligase_cen"/>
</dbReference>
<keyword evidence="9 19" id="KW-0132">Cell division</keyword>
<dbReference type="Gene3D" id="3.40.50.720">
    <property type="entry name" value="NAD(P)-binding Rossmann-like Domain"/>
    <property type="match status" value="1"/>
</dbReference>
<proteinExistence type="inferred from homology"/>
<dbReference type="Pfam" id="PF08245">
    <property type="entry name" value="Mur_ligase_M"/>
    <property type="match status" value="1"/>
</dbReference>
<accession>A0A379ATM2</accession>
<comment type="pathway">
    <text evidence="17">Glycan biosynthesis.</text>
</comment>
<feature type="domain" description="Mur ligase N-terminal catalytic" evidence="21">
    <location>
        <begin position="21"/>
        <end position="118"/>
    </location>
</feature>
<evidence type="ECO:0000256" key="19">
    <source>
        <dbReference type="HAMAP-Rule" id="MF_00046"/>
    </source>
</evidence>
<evidence type="ECO:0000256" key="13">
    <source>
        <dbReference type="ARBA" id="ARBA00022984"/>
    </source>
</evidence>
<feature type="domain" description="Mur ligase C-terminal" evidence="22">
    <location>
        <begin position="333"/>
        <end position="460"/>
    </location>
</feature>
<feature type="transmembrane region" description="Helical" evidence="20">
    <location>
        <begin position="21"/>
        <end position="39"/>
    </location>
</feature>
<comment type="pathway">
    <text evidence="3 19">Cell wall biogenesis; peptidoglycan biosynthesis.</text>
</comment>
<dbReference type="GeneID" id="300134171"/>
<dbReference type="GO" id="GO:0008360">
    <property type="term" value="P:regulation of cell shape"/>
    <property type="evidence" value="ECO:0007669"/>
    <property type="project" value="UniProtKB-KW"/>
</dbReference>
<dbReference type="UniPathway" id="UPA00219"/>
<keyword evidence="20" id="KW-0472">Membrane</keyword>
<keyword evidence="12 19" id="KW-0133">Cell shape</keyword>
<organism evidence="24 25">
    <name type="scientific">Avibacterium avium</name>
    <name type="common">Pasteurella avium</name>
    <dbReference type="NCBI Taxonomy" id="751"/>
    <lineage>
        <taxon>Bacteria</taxon>
        <taxon>Pseudomonadati</taxon>
        <taxon>Pseudomonadota</taxon>
        <taxon>Gammaproteobacteria</taxon>
        <taxon>Pasteurellales</taxon>
        <taxon>Pasteurellaceae</taxon>
        <taxon>Avibacterium</taxon>
    </lineage>
</organism>
<dbReference type="FunFam" id="3.40.1190.10:FF:000001">
    <property type="entry name" value="UDP-N-acetylmuramate--L-alanine ligase"/>
    <property type="match status" value="1"/>
</dbReference>
<keyword evidence="13 19" id="KW-0573">Peptidoglycan synthesis</keyword>
<dbReference type="FunFam" id="3.40.50.720:FF:000046">
    <property type="entry name" value="UDP-N-acetylmuramate--L-alanine ligase"/>
    <property type="match status" value="1"/>
</dbReference>
<evidence type="ECO:0000256" key="5">
    <source>
        <dbReference type="ARBA" id="ARBA00012211"/>
    </source>
</evidence>
<protein>
    <recommendedName>
        <fullName evidence="6 19">UDP-N-acetylmuramate--L-alanine ligase</fullName>
        <ecNumber evidence="5 19">6.3.2.8</ecNumber>
    </recommendedName>
    <alternativeName>
        <fullName evidence="18 19">UDP-N-acetylmuramoyl-L-alanine synthetase</fullName>
    </alternativeName>
</protein>
<evidence type="ECO:0000259" key="22">
    <source>
        <dbReference type="Pfam" id="PF02875"/>
    </source>
</evidence>
<comment type="similarity">
    <text evidence="4 19">Belongs to the MurCDEF family.</text>
</comment>
<evidence type="ECO:0000313" key="24">
    <source>
        <dbReference type="EMBL" id="SUB24914.1"/>
    </source>
</evidence>
<dbReference type="PANTHER" id="PTHR43445">
    <property type="entry name" value="UDP-N-ACETYLMURAMATE--L-ALANINE LIGASE-RELATED"/>
    <property type="match status" value="1"/>
</dbReference>
<dbReference type="Gene3D" id="3.40.1190.10">
    <property type="entry name" value="Mur-like, catalytic domain"/>
    <property type="match status" value="1"/>
</dbReference>
<dbReference type="HAMAP" id="MF_00046">
    <property type="entry name" value="MurC"/>
    <property type="match status" value="1"/>
</dbReference>
<dbReference type="InterPro" id="IPR000713">
    <property type="entry name" value="Mur_ligase_N"/>
</dbReference>
<keyword evidence="15 19" id="KW-0961">Cell wall biogenesis/degradation</keyword>
<keyword evidence="20" id="KW-0812">Transmembrane</keyword>
<dbReference type="GO" id="GO:0005524">
    <property type="term" value="F:ATP binding"/>
    <property type="evidence" value="ECO:0007669"/>
    <property type="project" value="UniProtKB-UniRule"/>
</dbReference>
<comment type="function">
    <text evidence="1 19">Cell wall formation.</text>
</comment>
<dbReference type="InterPro" id="IPR036615">
    <property type="entry name" value="Mur_ligase_C_dom_sf"/>
</dbReference>
<evidence type="ECO:0000256" key="16">
    <source>
        <dbReference type="ARBA" id="ARBA00047833"/>
    </source>
</evidence>
<dbReference type="Gene3D" id="3.90.190.20">
    <property type="entry name" value="Mur ligase, C-terminal domain"/>
    <property type="match status" value="1"/>
</dbReference>
<dbReference type="SUPFAM" id="SSF53623">
    <property type="entry name" value="MurD-like peptide ligases, catalytic domain"/>
    <property type="match status" value="1"/>
</dbReference>
<evidence type="ECO:0000256" key="18">
    <source>
        <dbReference type="ARBA" id="ARBA00079022"/>
    </source>
</evidence>
<evidence type="ECO:0000313" key="25">
    <source>
        <dbReference type="Proteomes" id="UP000255098"/>
    </source>
</evidence>
<sequence length="476" mass="52199">MKEFQKRVRQTVPEMRRVKQIHFVGIGGAGMGGIAEVLLNEGYQVTGSDIAENAVTQRLSVLGAKIYFSHQAANVDGASVVVVSSAIKDDNVEVVEAHNNRIPVIQRAQMLAEIMRFRHGIAIAGTHGKTTTTAMISMIYAQAGLDPTFVNGGLVKSAGTNAHLGASRYLIAEADESDASFLHLQPMVSVVTNIEPDHMETYHGDFEEMKQTYVNFLHNLPFYGLAVMCADDPVLLELIPKVGRQVITYGFSENADYRIEDYQQTGFQGHYTVVTPQGERVNVLLNVPGKHNALNATAAFAVAKEEGISNEAILAALADFQGAGRRFDQLGQFIRPNGKVMLVDDYGHHPTEVDVTIEAAKKGWENKRIVMIFQPHRYSRTRDLFDDFVQVLSQVDVLLMLDVYAAGEAPIAGADSRSLCRSIRNLGKVDPIFVAEQDSLAEILDQVIQDGDLILAQGAGNVSKLSRQLAECWTEN</sequence>
<evidence type="ECO:0000256" key="4">
    <source>
        <dbReference type="ARBA" id="ARBA00010416"/>
    </source>
</evidence>
<evidence type="ECO:0000256" key="6">
    <source>
        <dbReference type="ARBA" id="ARBA00021749"/>
    </source>
</evidence>
<dbReference type="InterPro" id="IPR004101">
    <property type="entry name" value="Mur_ligase_C"/>
</dbReference>
<feature type="domain" description="Mur ligase central" evidence="23">
    <location>
        <begin position="123"/>
        <end position="303"/>
    </location>
</feature>
<dbReference type="InterPro" id="IPR036565">
    <property type="entry name" value="Mur-like_cat_sf"/>
</dbReference>
<keyword evidence="20" id="KW-1133">Transmembrane helix</keyword>
<dbReference type="InterPro" id="IPR005758">
    <property type="entry name" value="UDP-N-AcMur_Ala_ligase_MurC"/>
</dbReference>
<evidence type="ECO:0000256" key="10">
    <source>
        <dbReference type="ARBA" id="ARBA00022741"/>
    </source>
</evidence>
<evidence type="ECO:0000256" key="14">
    <source>
        <dbReference type="ARBA" id="ARBA00023306"/>
    </source>
</evidence>
<keyword evidence="25" id="KW-1185">Reference proteome</keyword>
<dbReference type="EC" id="6.3.2.8" evidence="5 19"/>
<evidence type="ECO:0000256" key="11">
    <source>
        <dbReference type="ARBA" id="ARBA00022840"/>
    </source>
</evidence>
<dbReference type="SUPFAM" id="SSF53244">
    <property type="entry name" value="MurD-like peptide ligases, peptide-binding domain"/>
    <property type="match status" value="1"/>
</dbReference>
<dbReference type="Pfam" id="PF02875">
    <property type="entry name" value="Mur_ligase_C"/>
    <property type="match status" value="1"/>
</dbReference>
<dbReference type="GO" id="GO:0008763">
    <property type="term" value="F:UDP-N-acetylmuramate-L-alanine ligase activity"/>
    <property type="evidence" value="ECO:0007669"/>
    <property type="project" value="UniProtKB-UniRule"/>
</dbReference>
<evidence type="ECO:0000256" key="1">
    <source>
        <dbReference type="ARBA" id="ARBA00003921"/>
    </source>
</evidence>
<dbReference type="GO" id="GO:0005737">
    <property type="term" value="C:cytoplasm"/>
    <property type="evidence" value="ECO:0007669"/>
    <property type="project" value="UniProtKB-SubCell"/>
</dbReference>
<dbReference type="GO" id="GO:0051301">
    <property type="term" value="P:cell division"/>
    <property type="evidence" value="ECO:0007669"/>
    <property type="project" value="UniProtKB-KW"/>
</dbReference>
<evidence type="ECO:0000256" key="3">
    <source>
        <dbReference type="ARBA" id="ARBA00004752"/>
    </source>
</evidence>
<dbReference type="SUPFAM" id="SSF51984">
    <property type="entry name" value="MurCD N-terminal domain"/>
    <property type="match status" value="1"/>
</dbReference>
<evidence type="ECO:0000259" key="21">
    <source>
        <dbReference type="Pfam" id="PF01225"/>
    </source>
</evidence>
<keyword evidence="14 19" id="KW-0131">Cell cycle</keyword>
<dbReference type="Proteomes" id="UP000255098">
    <property type="component" value="Unassembled WGS sequence"/>
</dbReference>
<dbReference type="GO" id="GO:0009252">
    <property type="term" value="P:peptidoglycan biosynthetic process"/>
    <property type="evidence" value="ECO:0007669"/>
    <property type="project" value="UniProtKB-UniRule"/>
</dbReference>
<keyword evidence="10 19" id="KW-0547">Nucleotide-binding</keyword>
<evidence type="ECO:0000256" key="15">
    <source>
        <dbReference type="ARBA" id="ARBA00023316"/>
    </source>
</evidence>
<name>A0A379ATM2_AVIAV</name>
<feature type="binding site" evidence="19">
    <location>
        <begin position="125"/>
        <end position="131"/>
    </location>
    <ligand>
        <name>ATP</name>
        <dbReference type="ChEBI" id="CHEBI:30616"/>
    </ligand>
</feature>
<dbReference type="EMBL" id="UGSP01000001">
    <property type="protein sequence ID" value="SUB24914.1"/>
    <property type="molecule type" value="Genomic_DNA"/>
</dbReference>
<dbReference type="RefSeq" id="WP_115250025.1">
    <property type="nucleotide sequence ID" value="NZ_UGSP01000001.1"/>
</dbReference>
<dbReference type="NCBIfam" id="TIGR01082">
    <property type="entry name" value="murC"/>
    <property type="match status" value="1"/>
</dbReference>
<evidence type="ECO:0000256" key="7">
    <source>
        <dbReference type="ARBA" id="ARBA00022490"/>
    </source>
</evidence>
<evidence type="ECO:0000256" key="20">
    <source>
        <dbReference type="SAM" id="Phobius"/>
    </source>
</evidence>
<dbReference type="PANTHER" id="PTHR43445:SF3">
    <property type="entry name" value="UDP-N-ACETYLMURAMATE--L-ALANINE LIGASE"/>
    <property type="match status" value="1"/>
</dbReference>
<dbReference type="CDD" id="cd01983">
    <property type="entry name" value="SIMIBI"/>
    <property type="match status" value="1"/>
</dbReference>
<dbReference type="InterPro" id="IPR050061">
    <property type="entry name" value="MurCDEF_pg_biosynth"/>
</dbReference>
<dbReference type="Pfam" id="PF01225">
    <property type="entry name" value="Mur_ligase"/>
    <property type="match status" value="1"/>
</dbReference>
<keyword evidence="11 19" id="KW-0067">ATP-binding</keyword>
<evidence type="ECO:0000259" key="23">
    <source>
        <dbReference type="Pfam" id="PF08245"/>
    </source>
</evidence>
<evidence type="ECO:0000256" key="8">
    <source>
        <dbReference type="ARBA" id="ARBA00022598"/>
    </source>
</evidence>
<evidence type="ECO:0000256" key="12">
    <source>
        <dbReference type="ARBA" id="ARBA00022960"/>
    </source>
</evidence>
<keyword evidence="8 19" id="KW-0436">Ligase</keyword>
<evidence type="ECO:0000256" key="9">
    <source>
        <dbReference type="ARBA" id="ARBA00022618"/>
    </source>
</evidence>
<gene>
    <name evidence="19 24" type="primary">murC</name>
    <name evidence="24" type="ORF">NCTC11297_01985</name>
</gene>
<reference evidence="24 25" key="1">
    <citation type="submission" date="2018-06" db="EMBL/GenBank/DDBJ databases">
        <authorList>
            <consortium name="Pathogen Informatics"/>
            <person name="Doyle S."/>
        </authorList>
    </citation>
    <scope>NUCLEOTIDE SEQUENCE [LARGE SCALE GENOMIC DNA]</scope>
    <source>
        <strain evidence="25">NCTC 11297</strain>
    </source>
</reference>
<evidence type="ECO:0000256" key="2">
    <source>
        <dbReference type="ARBA" id="ARBA00004496"/>
    </source>
</evidence>
<dbReference type="AlphaFoldDB" id="A0A379ATM2"/>
<keyword evidence="7 19" id="KW-0963">Cytoplasm</keyword>
<comment type="subcellular location">
    <subcellularLocation>
        <location evidence="2 19">Cytoplasm</location>
    </subcellularLocation>
</comment>
<comment type="catalytic activity">
    <reaction evidence="16 19">
        <text>UDP-N-acetyl-alpha-D-muramate + L-alanine + ATP = UDP-N-acetyl-alpha-D-muramoyl-L-alanine + ADP + phosphate + H(+)</text>
        <dbReference type="Rhea" id="RHEA:23372"/>
        <dbReference type="ChEBI" id="CHEBI:15378"/>
        <dbReference type="ChEBI" id="CHEBI:30616"/>
        <dbReference type="ChEBI" id="CHEBI:43474"/>
        <dbReference type="ChEBI" id="CHEBI:57972"/>
        <dbReference type="ChEBI" id="CHEBI:70757"/>
        <dbReference type="ChEBI" id="CHEBI:83898"/>
        <dbReference type="ChEBI" id="CHEBI:456216"/>
        <dbReference type="EC" id="6.3.2.8"/>
    </reaction>
</comment>
<evidence type="ECO:0000256" key="17">
    <source>
        <dbReference type="ARBA" id="ARBA00060592"/>
    </source>
</evidence>